<dbReference type="OrthoDB" id="5872984at2759"/>
<dbReference type="EMBL" id="KI660321">
    <property type="protein sequence ID" value="ETN74994.1"/>
    <property type="molecule type" value="Genomic_DNA"/>
</dbReference>
<dbReference type="KEGG" id="nai:NECAME_12581"/>
<dbReference type="AlphaFoldDB" id="W2T0A7"/>
<sequence length="237" mass="26846">MFKPLHFESECSNEPLLRTGVPLSSQEKGLLSLQRSKQLIFFSGIQEGDLIHKVGHDLFDRSPHSSIGLWAYGYTNFSKSVETSLEKMRGKLDDFVNDLRLMEYFKIQDPLTTVNAIEKLNEVQDPKGRANCLVFFSAKQNTKFLPLLYPNHMNLDRIIAVGLNSMFTTPIVTYCLPPIALNNIEYGQKLIPLTFFSKNVIDTNLDRVVTKQQVALSIPLNHLDEDVQIIVDAIMGT</sequence>
<reference evidence="2" key="1">
    <citation type="journal article" date="2014" name="Nat. Genet.">
        <title>Genome of the human hookworm Necator americanus.</title>
        <authorList>
            <person name="Tang Y.T."/>
            <person name="Gao X."/>
            <person name="Rosa B.A."/>
            <person name="Abubucker S."/>
            <person name="Hallsworth-Pepin K."/>
            <person name="Martin J."/>
            <person name="Tyagi R."/>
            <person name="Heizer E."/>
            <person name="Zhang X."/>
            <person name="Bhonagiri-Palsikar V."/>
            <person name="Minx P."/>
            <person name="Warren W.C."/>
            <person name="Wang Q."/>
            <person name="Zhan B."/>
            <person name="Hotez P.J."/>
            <person name="Sternberg P.W."/>
            <person name="Dougall A."/>
            <person name="Gaze S.T."/>
            <person name="Mulvenna J."/>
            <person name="Sotillo J."/>
            <person name="Ranganathan S."/>
            <person name="Rabelo E.M."/>
            <person name="Wilson R.K."/>
            <person name="Felgner P.L."/>
            <person name="Bethony J."/>
            <person name="Hawdon J.M."/>
            <person name="Gasser R.B."/>
            <person name="Loukas A."/>
            <person name="Mitreva M."/>
        </authorList>
    </citation>
    <scope>NUCLEOTIDE SEQUENCE [LARGE SCALE GENOMIC DNA]</scope>
</reference>
<keyword evidence="2" id="KW-1185">Reference proteome</keyword>
<name>W2T0A7_NECAM</name>
<gene>
    <name evidence="1" type="ORF">NECAME_12581</name>
</gene>
<protein>
    <submittedName>
        <fullName evidence="1">Uncharacterized protein</fullName>
    </submittedName>
</protein>
<dbReference type="Proteomes" id="UP000053676">
    <property type="component" value="Unassembled WGS sequence"/>
</dbReference>
<evidence type="ECO:0000313" key="1">
    <source>
        <dbReference type="EMBL" id="ETN74994.1"/>
    </source>
</evidence>
<proteinExistence type="predicted"/>
<evidence type="ECO:0000313" key="2">
    <source>
        <dbReference type="Proteomes" id="UP000053676"/>
    </source>
</evidence>
<accession>W2T0A7</accession>
<organism evidence="1 2">
    <name type="scientific">Necator americanus</name>
    <name type="common">Human hookworm</name>
    <dbReference type="NCBI Taxonomy" id="51031"/>
    <lineage>
        <taxon>Eukaryota</taxon>
        <taxon>Metazoa</taxon>
        <taxon>Ecdysozoa</taxon>
        <taxon>Nematoda</taxon>
        <taxon>Chromadorea</taxon>
        <taxon>Rhabditida</taxon>
        <taxon>Rhabditina</taxon>
        <taxon>Rhabditomorpha</taxon>
        <taxon>Strongyloidea</taxon>
        <taxon>Ancylostomatidae</taxon>
        <taxon>Bunostominae</taxon>
        <taxon>Necator</taxon>
    </lineage>
</organism>